<name>A0A1X7S7L6_ZYMT9</name>
<evidence type="ECO:0000313" key="2">
    <source>
        <dbReference type="EMBL" id="SMQ55686.1"/>
    </source>
</evidence>
<dbReference type="AlphaFoldDB" id="A0A1X7S7L6"/>
<dbReference type="EMBL" id="LT853703">
    <property type="protein sequence ID" value="SMQ55686.1"/>
    <property type="molecule type" value="Genomic_DNA"/>
</dbReference>
<dbReference type="Proteomes" id="UP000215127">
    <property type="component" value="Chromosome 12"/>
</dbReference>
<accession>A0A1X7S7L6</accession>
<gene>
    <name evidence="2" type="ORF">ZT3D7_G10841</name>
</gene>
<dbReference type="Gene3D" id="3.30.710.10">
    <property type="entry name" value="Potassium Channel Kv1.1, Chain A"/>
    <property type="match status" value="1"/>
</dbReference>
<evidence type="ECO:0008006" key="4">
    <source>
        <dbReference type="Google" id="ProtNLM"/>
    </source>
</evidence>
<protein>
    <recommendedName>
        <fullName evidence="4">BTB domain-containing protein</fullName>
    </recommendedName>
</protein>
<dbReference type="InterPro" id="IPR011333">
    <property type="entry name" value="SKP1/BTB/POZ_sf"/>
</dbReference>
<proteinExistence type="predicted"/>
<feature type="region of interest" description="Disordered" evidence="1">
    <location>
        <begin position="1"/>
        <end position="26"/>
    </location>
</feature>
<evidence type="ECO:0000256" key="1">
    <source>
        <dbReference type="SAM" id="MobiDB-lite"/>
    </source>
</evidence>
<keyword evidence="3" id="KW-1185">Reference proteome</keyword>
<dbReference type="SUPFAM" id="SSF54695">
    <property type="entry name" value="POZ domain"/>
    <property type="match status" value="1"/>
</dbReference>
<organism evidence="2 3">
    <name type="scientific">Zymoseptoria tritici (strain ST99CH_3D7)</name>
    <dbReference type="NCBI Taxonomy" id="1276538"/>
    <lineage>
        <taxon>Eukaryota</taxon>
        <taxon>Fungi</taxon>
        <taxon>Dikarya</taxon>
        <taxon>Ascomycota</taxon>
        <taxon>Pezizomycotina</taxon>
        <taxon>Dothideomycetes</taxon>
        <taxon>Dothideomycetidae</taxon>
        <taxon>Mycosphaerellales</taxon>
        <taxon>Mycosphaerellaceae</taxon>
        <taxon>Zymoseptoria</taxon>
    </lineage>
</organism>
<evidence type="ECO:0000313" key="3">
    <source>
        <dbReference type="Proteomes" id="UP000215127"/>
    </source>
</evidence>
<reference evidence="2 3" key="1">
    <citation type="submission" date="2016-06" db="EMBL/GenBank/DDBJ databases">
        <authorList>
            <person name="Kjaerup R.B."/>
            <person name="Dalgaard T.S."/>
            <person name="Juul-Madsen H.R."/>
        </authorList>
    </citation>
    <scope>NUCLEOTIDE SEQUENCE [LARGE SCALE GENOMIC DNA]</scope>
</reference>
<sequence>MKIPERFSHPTTALDSSDQEKNPRTNDVSITLSAGIEEKPFVVGKEALGVKSPFFASACSETWKEGQDKIIKLPSIEPRIMENYIL</sequence>